<dbReference type="GO" id="GO:0008233">
    <property type="term" value="F:peptidase activity"/>
    <property type="evidence" value="ECO:0007669"/>
    <property type="project" value="UniProtKB-KW"/>
</dbReference>
<keyword evidence="4" id="KW-0378">Hydrolase</keyword>
<protein>
    <recommendedName>
        <fullName evidence="2">Protein HflK</fullName>
    </recommendedName>
</protein>
<dbReference type="PANTHER" id="PTHR42911:SF2">
    <property type="entry name" value="PROHIBITIN FAMILY PROTEIN"/>
    <property type="match status" value="1"/>
</dbReference>
<proteinExistence type="inferred from homology"/>
<dbReference type="NCBIfam" id="TIGR01933">
    <property type="entry name" value="hflK"/>
    <property type="match status" value="1"/>
</dbReference>
<name>A0ABY9K0F1_9BACI</name>
<dbReference type="InterPro" id="IPR036013">
    <property type="entry name" value="Band_7/SPFH_dom_sf"/>
</dbReference>
<dbReference type="InterPro" id="IPR010201">
    <property type="entry name" value="HflK"/>
</dbReference>
<dbReference type="Pfam" id="PF01145">
    <property type="entry name" value="Band_7"/>
    <property type="match status" value="1"/>
</dbReference>
<keyword evidence="4" id="KW-0645">Protease</keyword>
<evidence type="ECO:0000313" key="5">
    <source>
        <dbReference type="Proteomes" id="UP001197974"/>
    </source>
</evidence>
<dbReference type="GO" id="GO:0006508">
    <property type="term" value="P:proteolysis"/>
    <property type="evidence" value="ECO:0007669"/>
    <property type="project" value="UniProtKB-KW"/>
</dbReference>
<dbReference type="CDD" id="cd03404">
    <property type="entry name" value="SPFH_HflK"/>
    <property type="match status" value="1"/>
</dbReference>
<dbReference type="SUPFAM" id="SSF117892">
    <property type="entry name" value="Band 7/SPFH domain"/>
    <property type="match status" value="1"/>
</dbReference>
<keyword evidence="5" id="KW-1185">Reference proteome</keyword>
<sequence length="322" mass="36179">MSLKSIYKIIGLFFVIIVLGIVAFTSWYTVDESEQAVIITFGEVEEGIIGSGLHFKMPWPIQTVEKLSKETFSLQFGYEEKDGEIVEYPKETKMITGDEKIVLADMVVQWKITDPKKFLFNSEAPKDILHDATSASLRSIIGSSEIDDALTSGKLEIEAEVQDLLTELIEKYDVGISILAVKLQDVELPNEEVRKAFTAVTDSRETKNTKIKEAEKYSNQKKLEAEGERDAIISAAQGDKTERIETAKGEVALFNSVYEKYTGSKEVTEKRLILETIDEVLPDATIYMMKDDGSTMKYFPITDLQKSKDIIPAEEGSDQNEQ</sequence>
<dbReference type="SMART" id="SM00244">
    <property type="entry name" value="PHB"/>
    <property type="match status" value="1"/>
</dbReference>
<reference evidence="4 5" key="1">
    <citation type="submission" date="2023-06" db="EMBL/GenBank/DDBJ databases">
        <title>Five Gram-positive bacteria isolated from mangrove sediments in Shenzhen, Guangdong, China.</title>
        <authorList>
            <person name="Yu S."/>
            <person name="Zheng W."/>
            <person name="Huang Y."/>
        </authorList>
    </citation>
    <scope>NUCLEOTIDE SEQUENCE [LARGE SCALE GENOMIC DNA]</scope>
    <source>
        <strain evidence="4 5">SaN35-3</strain>
    </source>
</reference>
<keyword evidence="2" id="KW-0812">Transmembrane</keyword>
<feature type="domain" description="Band 7" evidence="3">
    <location>
        <begin position="25"/>
        <end position="201"/>
    </location>
</feature>
<dbReference type="RefSeq" id="WP_226539202.1">
    <property type="nucleotide sequence ID" value="NZ_CP129013.1"/>
</dbReference>
<comment type="function">
    <text evidence="2">HflC and HflK could encode or regulate a protease.</text>
</comment>
<organism evidence="4 5">
    <name type="scientific">Bacillus carboniphilus</name>
    <dbReference type="NCBI Taxonomy" id="86663"/>
    <lineage>
        <taxon>Bacteria</taxon>
        <taxon>Bacillati</taxon>
        <taxon>Bacillota</taxon>
        <taxon>Bacilli</taxon>
        <taxon>Bacillales</taxon>
        <taxon>Bacillaceae</taxon>
        <taxon>Bacillus</taxon>
    </lineage>
</organism>
<evidence type="ECO:0000313" key="4">
    <source>
        <dbReference type="EMBL" id="WLR44160.1"/>
    </source>
</evidence>
<keyword evidence="2" id="KW-1133">Transmembrane helix</keyword>
<dbReference type="Gene3D" id="3.30.479.30">
    <property type="entry name" value="Band 7 domain"/>
    <property type="match status" value="1"/>
</dbReference>
<comment type="subcellular location">
    <subcellularLocation>
        <location evidence="2">Membrane</location>
    </subcellularLocation>
</comment>
<dbReference type="PANTHER" id="PTHR42911">
    <property type="entry name" value="MODULATOR OF FTSH PROTEASE HFLC"/>
    <property type="match status" value="1"/>
</dbReference>
<dbReference type="EMBL" id="CP129013">
    <property type="protein sequence ID" value="WLR44160.1"/>
    <property type="molecule type" value="Genomic_DNA"/>
</dbReference>
<keyword evidence="2" id="KW-0472">Membrane</keyword>
<evidence type="ECO:0000256" key="2">
    <source>
        <dbReference type="RuleBase" id="RU364113"/>
    </source>
</evidence>
<evidence type="ECO:0000259" key="3">
    <source>
        <dbReference type="SMART" id="SM00244"/>
    </source>
</evidence>
<accession>A0ABY9K0F1</accession>
<gene>
    <name evidence="4" type="primary">hflK</name>
    <name evidence="4" type="ORF">LC087_08810</name>
</gene>
<dbReference type="InterPro" id="IPR001107">
    <property type="entry name" value="Band_7"/>
</dbReference>
<comment type="subunit">
    <text evidence="2">HflC and HflK may interact to form a multimeric complex.</text>
</comment>
<evidence type="ECO:0000256" key="1">
    <source>
        <dbReference type="ARBA" id="ARBA00006971"/>
    </source>
</evidence>
<comment type="similarity">
    <text evidence="1 2">Belongs to the band 7/mec-2 family. HflK subfamily.</text>
</comment>
<dbReference type="Proteomes" id="UP001197974">
    <property type="component" value="Chromosome"/>
</dbReference>
<feature type="transmembrane region" description="Helical" evidence="2">
    <location>
        <begin position="9"/>
        <end position="30"/>
    </location>
</feature>